<evidence type="ECO:0000256" key="1">
    <source>
        <dbReference type="ARBA" id="ARBA00004613"/>
    </source>
</evidence>
<gene>
    <name evidence="4" type="ORF">ACFFIA_31525</name>
</gene>
<evidence type="ECO:0000313" key="5">
    <source>
        <dbReference type="Proteomes" id="UP001589867"/>
    </source>
</evidence>
<sequence length="222" mass="24903">MPSNRVINICFHGVGKPRRELEPGEAPYWVEEDQFLAILDEIATWPSVRISFDDGNASDVDIALPALVERGLTADFFVLAGRLDSAGSLGEDDVRELRRRGMTVGSHGMWHRPWRGMDPGTSNDELVEARTRLAGVIGEPIETAACPLGRYDRRLLTEMRRLGYKRVFTSDRRAARRDAWLQPRFSVCAPDTPRSIRAQALVPPSLVRRSKLSAVGVVKRLR</sequence>
<protein>
    <submittedName>
        <fullName evidence="4">Polysaccharide deacetylase family protein</fullName>
        <ecNumber evidence="4">3.-.-.-</ecNumber>
    </submittedName>
</protein>
<accession>A0ABV6MCB2</accession>
<dbReference type="InterPro" id="IPR002509">
    <property type="entry name" value="NODB_dom"/>
</dbReference>
<dbReference type="InterPro" id="IPR011330">
    <property type="entry name" value="Glyco_hydro/deAcase_b/a-brl"/>
</dbReference>
<name>A0ABV6MCB2_9ACTN</name>
<dbReference type="GO" id="GO:0016787">
    <property type="term" value="F:hydrolase activity"/>
    <property type="evidence" value="ECO:0007669"/>
    <property type="project" value="UniProtKB-KW"/>
</dbReference>
<evidence type="ECO:0000256" key="2">
    <source>
        <dbReference type="ARBA" id="ARBA00022729"/>
    </source>
</evidence>
<dbReference type="Proteomes" id="UP001589867">
    <property type="component" value="Unassembled WGS sequence"/>
</dbReference>
<organism evidence="4 5">
    <name type="scientific">Phytohabitans kaempferiae</name>
    <dbReference type="NCBI Taxonomy" id="1620943"/>
    <lineage>
        <taxon>Bacteria</taxon>
        <taxon>Bacillati</taxon>
        <taxon>Actinomycetota</taxon>
        <taxon>Actinomycetes</taxon>
        <taxon>Micromonosporales</taxon>
        <taxon>Micromonosporaceae</taxon>
    </lineage>
</organism>
<dbReference type="EC" id="3.-.-.-" evidence="4"/>
<reference evidence="4 5" key="1">
    <citation type="submission" date="2024-09" db="EMBL/GenBank/DDBJ databases">
        <authorList>
            <person name="Sun Q."/>
            <person name="Mori K."/>
        </authorList>
    </citation>
    <scope>NUCLEOTIDE SEQUENCE [LARGE SCALE GENOMIC DNA]</scope>
    <source>
        <strain evidence="4 5">TBRC 3947</strain>
    </source>
</reference>
<dbReference type="PANTHER" id="PTHR34216:SF3">
    <property type="entry name" value="POLY-BETA-1,6-N-ACETYL-D-GLUCOSAMINE N-DEACETYLASE"/>
    <property type="match status" value="1"/>
</dbReference>
<dbReference type="SUPFAM" id="SSF88713">
    <property type="entry name" value="Glycoside hydrolase/deacetylase"/>
    <property type="match status" value="1"/>
</dbReference>
<feature type="domain" description="NodB homology" evidence="3">
    <location>
        <begin position="46"/>
        <end position="222"/>
    </location>
</feature>
<evidence type="ECO:0000313" key="4">
    <source>
        <dbReference type="EMBL" id="MFC0532189.1"/>
    </source>
</evidence>
<keyword evidence="2" id="KW-0732">Signal</keyword>
<dbReference type="PROSITE" id="PS51677">
    <property type="entry name" value="NODB"/>
    <property type="match status" value="1"/>
</dbReference>
<keyword evidence="5" id="KW-1185">Reference proteome</keyword>
<dbReference type="RefSeq" id="WP_377257807.1">
    <property type="nucleotide sequence ID" value="NZ_JBHLUH010000068.1"/>
</dbReference>
<evidence type="ECO:0000259" key="3">
    <source>
        <dbReference type="PROSITE" id="PS51677"/>
    </source>
</evidence>
<dbReference type="Pfam" id="PF01522">
    <property type="entry name" value="Polysacc_deac_1"/>
    <property type="match status" value="1"/>
</dbReference>
<comment type="caution">
    <text evidence="4">The sequence shown here is derived from an EMBL/GenBank/DDBJ whole genome shotgun (WGS) entry which is preliminary data.</text>
</comment>
<comment type="subcellular location">
    <subcellularLocation>
        <location evidence="1">Secreted</location>
    </subcellularLocation>
</comment>
<proteinExistence type="predicted"/>
<dbReference type="PANTHER" id="PTHR34216">
    <property type="match status" value="1"/>
</dbReference>
<dbReference type="CDD" id="cd10918">
    <property type="entry name" value="CE4_NodB_like_5s_6s"/>
    <property type="match status" value="1"/>
</dbReference>
<keyword evidence="4" id="KW-0378">Hydrolase</keyword>
<dbReference type="EMBL" id="JBHLUH010000068">
    <property type="protein sequence ID" value="MFC0532189.1"/>
    <property type="molecule type" value="Genomic_DNA"/>
</dbReference>
<dbReference type="InterPro" id="IPR051398">
    <property type="entry name" value="Polysacch_Deacetylase"/>
</dbReference>
<dbReference type="Gene3D" id="3.20.20.370">
    <property type="entry name" value="Glycoside hydrolase/deacetylase"/>
    <property type="match status" value="1"/>
</dbReference>